<gene>
    <name evidence="4" type="ORF">HNR09_001617</name>
</gene>
<dbReference type="InterPro" id="IPR036291">
    <property type="entry name" value="NAD(P)-bd_dom_sf"/>
</dbReference>
<dbReference type="Pfam" id="PF22725">
    <property type="entry name" value="GFO_IDH_MocA_C3"/>
    <property type="match status" value="1"/>
</dbReference>
<dbReference type="Proteomes" id="UP000535437">
    <property type="component" value="Unassembled WGS sequence"/>
</dbReference>
<dbReference type="Gene3D" id="3.30.360.10">
    <property type="entry name" value="Dihydrodipicolinate Reductase, domain 2"/>
    <property type="match status" value="1"/>
</dbReference>
<sequence length="388" mass="40779">MSIPLILVGAGGMGRAWLQTIEAEPRAELAGVVDLDLDAARAALVEAGRTDVRVGSDAVALAQETGAQAVVNVTIPRAHHPVTTAALFAGLPVLSEKPVADTLPRALSLAAAAEVTGQLFMVSQSRRYNPQLFSLRAQAEGLGVAGALVTEFFKAPRFGGFRERMLHPLLLDMAIHPFDTARFLLGAEPVSVYCEEFNPPWSWYDGDAAATAIFEMDGGARFVYTGSWCSPGQETSWNGSWRLSAERGTATWDGDHEPVVEALEQGAAEQGALDEAVLDEVGTVPGEGIAGALAEFLDALAAGAGAAPGRSEGAGVVTPMGEVHENIMSLAMVEAAVESASRGGRVRVDEILENAWRQALAGESRDEVRERLAAWPSVRGALTAGARV</sequence>
<dbReference type="InterPro" id="IPR051317">
    <property type="entry name" value="Gfo/Idh/MocA_oxidoreduct"/>
</dbReference>
<name>A0A7Z0GLH9_9MICC</name>
<dbReference type="EMBL" id="JACCFY010000001">
    <property type="protein sequence ID" value="NYJ78206.1"/>
    <property type="molecule type" value="Genomic_DNA"/>
</dbReference>
<protein>
    <submittedName>
        <fullName evidence="4">Putative dehydrogenase</fullName>
    </submittedName>
</protein>
<evidence type="ECO:0000313" key="4">
    <source>
        <dbReference type="EMBL" id="NYJ78206.1"/>
    </source>
</evidence>
<keyword evidence="1" id="KW-0520">NAD</keyword>
<dbReference type="Gene3D" id="3.40.50.720">
    <property type="entry name" value="NAD(P)-binding Rossmann-like Domain"/>
    <property type="match status" value="1"/>
</dbReference>
<accession>A0A7Z0GLH9</accession>
<dbReference type="GO" id="GO:0000166">
    <property type="term" value="F:nucleotide binding"/>
    <property type="evidence" value="ECO:0007669"/>
    <property type="project" value="InterPro"/>
</dbReference>
<dbReference type="SUPFAM" id="SSF51735">
    <property type="entry name" value="NAD(P)-binding Rossmann-fold domains"/>
    <property type="match status" value="1"/>
</dbReference>
<feature type="domain" description="Gfo/Idh/MocA-like oxidoreductase N-terminal" evidence="2">
    <location>
        <begin position="7"/>
        <end position="122"/>
    </location>
</feature>
<dbReference type="Pfam" id="PF01408">
    <property type="entry name" value="GFO_IDH_MocA"/>
    <property type="match status" value="1"/>
</dbReference>
<evidence type="ECO:0000313" key="5">
    <source>
        <dbReference type="Proteomes" id="UP000535437"/>
    </source>
</evidence>
<organism evidence="4 5">
    <name type="scientific">Nesterenkonia xinjiangensis</name>
    <dbReference type="NCBI Taxonomy" id="225327"/>
    <lineage>
        <taxon>Bacteria</taxon>
        <taxon>Bacillati</taxon>
        <taxon>Actinomycetota</taxon>
        <taxon>Actinomycetes</taxon>
        <taxon>Micrococcales</taxon>
        <taxon>Micrococcaceae</taxon>
        <taxon>Nesterenkonia</taxon>
    </lineage>
</organism>
<evidence type="ECO:0000259" key="2">
    <source>
        <dbReference type="Pfam" id="PF01408"/>
    </source>
</evidence>
<dbReference type="PANTHER" id="PTHR43708:SF8">
    <property type="entry name" value="OXIDOREDUCTASE"/>
    <property type="match status" value="1"/>
</dbReference>
<evidence type="ECO:0000259" key="3">
    <source>
        <dbReference type="Pfam" id="PF22725"/>
    </source>
</evidence>
<dbReference type="InterPro" id="IPR055170">
    <property type="entry name" value="GFO_IDH_MocA-like_dom"/>
</dbReference>
<comment type="caution">
    <text evidence="4">The sequence shown here is derived from an EMBL/GenBank/DDBJ whole genome shotgun (WGS) entry which is preliminary data.</text>
</comment>
<feature type="domain" description="GFO/IDH/MocA-like oxidoreductase" evidence="3">
    <location>
        <begin position="169"/>
        <end position="250"/>
    </location>
</feature>
<dbReference type="SUPFAM" id="SSF55347">
    <property type="entry name" value="Glyceraldehyde-3-phosphate dehydrogenase-like, C-terminal domain"/>
    <property type="match status" value="1"/>
</dbReference>
<dbReference type="PANTHER" id="PTHR43708">
    <property type="entry name" value="CONSERVED EXPRESSED OXIDOREDUCTASE (EUROFUNG)"/>
    <property type="match status" value="1"/>
</dbReference>
<dbReference type="AlphaFoldDB" id="A0A7Z0GLH9"/>
<dbReference type="RefSeq" id="WP_179541582.1">
    <property type="nucleotide sequence ID" value="NZ_BAAALL010000002.1"/>
</dbReference>
<keyword evidence="5" id="KW-1185">Reference proteome</keyword>
<evidence type="ECO:0000256" key="1">
    <source>
        <dbReference type="ARBA" id="ARBA00023027"/>
    </source>
</evidence>
<dbReference type="InterPro" id="IPR000683">
    <property type="entry name" value="Gfo/Idh/MocA-like_OxRdtase_N"/>
</dbReference>
<proteinExistence type="predicted"/>
<reference evidence="4 5" key="1">
    <citation type="submission" date="2020-07" db="EMBL/GenBank/DDBJ databases">
        <title>Sequencing the genomes of 1000 actinobacteria strains.</title>
        <authorList>
            <person name="Klenk H.-P."/>
        </authorList>
    </citation>
    <scope>NUCLEOTIDE SEQUENCE [LARGE SCALE GENOMIC DNA]</scope>
    <source>
        <strain evidence="4 5">DSM 15475</strain>
    </source>
</reference>